<dbReference type="SUPFAM" id="SSF55073">
    <property type="entry name" value="Nucleotide cyclase"/>
    <property type="match status" value="1"/>
</dbReference>
<reference evidence="1" key="1">
    <citation type="journal article" date="2014" name="Front. Microbiol.">
        <title>High frequency of phylogenetically diverse reductive dehalogenase-homologous genes in deep subseafloor sedimentary metagenomes.</title>
        <authorList>
            <person name="Kawai M."/>
            <person name="Futagami T."/>
            <person name="Toyoda A."/>
            <person name="Takaki Y."/>
            <person name="Nishi S."/>
            <person name="Hori S."/>
            <person name="Arai W."/>
            <person name="Tsubouchi T."/>
            <person name="Morono Y."/>
            <person name="Uchiyama I."/>
            <person name="Ito T."/>
            <person name="Fujiyama A."/>
            <person name="Inagaki F."/>
            <person name="Takami H."/>
        </authorList>
    </citation>
    <scope>NUCLEOTIDE SEQUENCE</scope>
    <source>
        <strain evidence="1">Expedition CK06-06</strain>
    </source>
</reference>
<evidence type="ECO:0000313" key="1">
    <source>
        <dbReference type="EMBL" id="GAH02494.1"/>
    </source>
</evidence>
<evidence type="ECO:0008006" key="2">
    <source>
        <dbReference type="Google" id="ProtNLM"/>
    </source>
</evidence>
<dbReference type="AlphaFoldDB" id="X1DBT1"/>
<gene>
    <name evidence="1" type="ORF">S01H4_37738</name>
</gene>
<feature type="non-terminal residue" evidence="1">
    <location>
        <position position="1"/>
    </location>
</feature>
<name>X1DBT1_9ZZZZ</name>
<protein>
    <recommendedName>
        <fullName evidence="2">Guanylate cyclase domain-containing protein</fullName>
    </recommendedName>
</protein>
<accession>X1DBT1</accession>
<comment type="caution">
    <text evidence="1">The sequence shown here is derived from an EMBL/GenBank/DDBJ whole genome shotgun (WGS) entry which is preliminary data.</text>
</comment>
<dbReference type="Gene3D" id="3.30.70.1230">
    <property type="entry name" value="Nucleotide cyclase"/>
    <property type="match status" value="1"/>
</dbReference>
<organism evidence="1">
    <name type="scientific">marine sediment metagenome</name>
    <dbReference type="NCBI Taxonomy" id="412755"/>
    <lineage>
        <taxon>unclassified sequences</taxon>
        <taxon>metagenomes</taxon>
        <taxon>ecological metagenomes</taxon>
    </lineage>
</organism>
<dbReference type="EMBL" id="BART01020293">
    <property type="protein sequence ID" value="GAH02494.1"/>
    <property type="molecule type" value="Genomic_DNA"/>
</dbReference>
<proteinExistence type="predicted"/>
<sequence length="163" mass="18394">DGVFTLFDQDQPYTALAAAVTFKTFAKEVFVPKIKERTGISVGSHIGIDQKAVLVRKIGLRRHDSRTDRQNEVWAGKPVNMAAKLASISYDGELLASDRYFSKLKDKHALYSCGCPDGVNKSLWEEKDLTDDSRFDFDTAYSLTSKWCSKHGREYCEFILALD</sequence>
<dbReference type="InterPro" id="IPR029787">
    <property type="entry name" value="Nucleotide_cyclase"/>
</dbReference>